<name>A0ABQ8IA12_9ROSI</name>
<evidence type="ECO:0000256" key="7">
    <source>
        <dbReference type="SAM" id="MobiDB-lite"/>
    </source>
</evidence>
<keyword evidence="3" id="KW-0813">Transport</keyword>
<sequence length="1088" mass="124975">MDLHSLAVILQAALSPNPDERKAAENNLDQFQYAPQHLVRLLQIIVDNNCDMAVRQVASIHFKNFIAKNWAPHEPNEQQKISRSDKDMVRDHILVFVAQVPPLLRVQLGECLKTIIHADYPEQWPHLLDWVKHNLQQDQQVHGALFVLRILSRKYEFKSDEERTPVYRIVEETFGHLLNIFNKLVQIANPSLEIADLIKLICKIFWSSIYLEIPKQLFDPNVFNAWMVLFLNVLERPVPPEGEPADPELRKSWGWWKVKKWTVHILNRLYTRFGDLKIQNPENKAFAQMFQKNYAGKILECHLNLLNRIRVGSYLPDRVTNLILQYLSNSISKNSMYNLLQPRLDVLLFEIVFPLMCFNDNDQKLWDEDPHEYVRKGYDIIEDLYSPRTASMDFVSELVRKRGKENLQKFIQFIVGIFKRYDETPMEYKPYRQKDGALLAIGALCDKLKQTEPYKSELEHMLVQHVFPEFSSPVGQYAHISFSDQNNFRKALHSVVAGLRDPELPVRVDSVFALRSFVEACRDLNEIRPILPDLLDEFFKLMNEVENEDLVFTLETIVDKFGEEMAPYALGLCQNLAAAFWRCMNTAEADEEADDPGALAAVGCLRAISTILESVSRLPHLFVQFEPTLLPIMRRMLTTDGQEVFEEVLEIVSYMTFFSPTISLDMWSLWPLMIEALADWAIDFFPNMGDSLLRFESLEKLPVKVKIILKPAFNSLFKLLEILNSLKEQTPSNYVVNLSGMGGLQIWGHLCQGFIVSSNTWVLTVVHFHADILVPLDNYISRGTVYFLTCKEPDYQQSLWTMISSIMADKNLEDADIEPAPKLIEVVFQNCKGQVDQWVEPYLRITVDRLHRTEKSYLKCLLMQVIADALFYNSSLTLSILHKLGVATDVFNLWFQMLQQVKKSGARANFKREHDKKVCCLGLTALLALPADQLPAEALGQSAKEEDAEDDDDMDGFQTDDEDDGDGSDKEMGVDAEDGDEADSNRLQKLAAQARAFRPNDEDDDDSDDDYSDDEELQSPIDEVDPFIFFVDTVKAMQLSDVLRFQNLTQTLDFHYQALANGVAQHADQRRVEIEKEKMEKASAAASS</sequence>
<evidence type="ECO:0000313" key="9">
    <source>
        <dbReference type="EMBL" id="KAH7573368.1"/>
    </source>
</evidence>
<dbReference type="Pfam" id="PF03810">
    <property type="entry name" value="IBN_N"/>
    <property type="match status" value="1"/>
</dbReference>
<dbReference type="SUPFAM" id="SSF48371">
    <property type="entry name" value="ARM repeat"/>
    <property type="match status" value="1"/>
</dbReference>
<evidence type="ECO:0000259" key="8">
    <source>
        <dbReference type="PROSITE" id="PS50166"/>
    </source>
</evidence>
<gene>
    <name evidence="9" type="ORF">JRO89_XS03G0130500</name>
</gene>
<dbReference type="InterPro" id="IPR011989">
    <property type="entry name" value="ARM-like"/>
</dbReference>
<evidence type="ECO:0000256" key="5">
    <source>
        <dbReference type="ARBA" id="ARBA00022927"/>
    </source>
</evidence>
<evidence type="ECO:0000256" key="4">
    <source>
        <dbReference type="ARBA" id="ARBA00022490"/>
    </source>
</evidence>
<dbReference type="InterPro" id="IPR016024">
    <property type="entry name" value="ARM-type_fold"/>
</dbReference>
<evidence type="ECO:0000256" key="2">
    <source>
        <dbReference type="ARBA" id="ARBA00004496"/>
    </source>
</evidence>
<reference evidence="9 10" key="1">
    <citation type="submission" date="2021-02" db="EMBL/GenBank/DDBJ databases">
        <title>Plant Genome Project.</title>
        <authorList>
            <person name="Zhang R.-G."/>
        </authorList>
    </citation>
    <scope>NUCLEOTIDE SEQUENCE [LARGE SCALE GENOMIC DNA]</scope>
    <source>
        <tissue evidence="9">Leaves</tissue>
    </source>
</reference>
<dbReference type="PROSITE" id="PS50166">
    <property type="entry name" value="IMPORTIN_B_NT"/>
    <property type="match status" value="1"/>
</dbReference>
<keyword evidence="4" id="KW-0963">Cytoplasm</keyword>
<dbReference type="EMBL" id="JAFEMO010000003">
    <property type="protein sequence ID" value="KAH7573368.1"/>
    <property type="molecule type" value="Genomic_DNA"/>
</dbReference>
<evidence type="ECO:0000256" key="3">
    <source>
        <dbReference type="ARBA" id="ARBA00022448"/>
    </source>
</evidence>
<feature type="domain" description="Importin N-terminal" evidence="8">
    <location>
        <begin position="24"/>
        <end position="99"/>
    </location>
</feature>
<evidence type="ECO:0000256" key="6">
    <source>
        <dbReference type="ARBA" id="ARBA00023242"/>
    </source>
</evidence>
<dbReference type="InterPro" id="IPR013713">
    <property type="entry name" value="XPO2_central"/>
</dbReference>
<dbReference type="InterPro" id="IPR001494">
    <property type="entry name" value="Importin-beta_N"/>
</dbReference>
<evidence type="ECO:0000313" key="10">
    <source>
        <dbReference type="Proteomes" id="UP000827721"/>
    </source>
</evidence>
<feature type="compositionally biased region" description="Acidic residues" evidence="7">
    <location>
        <begin position="946"/>
        <end position="966"/>
    </location>
</feature>
<protein>
    <recommendedName>
        <fullName evidence="8">Importin N-terminal domain-containing protein</fullName>
    </recommendedName>
</protein>
<dbReference type="SMART" id="SM00913">
    <property type="entry name" value="IBN_N"/>
    <property type="match status" value="1"/>
</dbReference>
<feature type="compositionally biased region" description="Acidic residues" evidence="7">
    <location>
        <begin position="1001"/>
        <end position="1019"/>
    </location>
</feature>
<dbReference type="PANTHER" id="PTHR10997:SF18">
    <property type="entry name" value="D-IMPORTIN 7_RANBP7"/>
    <property type="match status" value="1"/>
</dbReference>
<dbReference type="Gene3D" id="1.25.10.10">
    <property type="entry name" value="Leucine-rich Repeat Variant"/>
    <property type="match status" value="1"/>
</dbReference>
<dbReference type="Proteomes" id="UP000827721">
    <property type="component" value="Unassembled WGS sequence"/>
</dbReference>
<accession>A0ABQ8IA12</accession>
<dbReference type="PANTHER" id="PTHR10997">
    <property type="entry name" value="IMPORTIN-7, 8, 11"/>
    <property type="match status" value="1"/>
</dbReference>
<organism evidence="9 10">
    <name type="scientific">Xanthoceras sorbifolium</name>
    <dbReference type="NCBI Taxonomy" id="99658"/>
    <lineage>
        <taxon>Eukaryota</taxon>
        <taxon>Viridiplantae</taxon>
        <taxon>Streptophyta</taxon>
        <taxon>Embryophyta</taxon>
        <taxon>Tracheophyta</taxon>
        <taxon>Spermatophyta</taxon>
        <taxon>Magnoliopsida</taxon>
        <taxon>eudicotyledons</taxon>
        <taxon>Gunneridae</taxon>
        <taxon>Pentapetalae</taxon>
        <taxon>rosids</taxon>
        <taxon>malvids</taxon>
        <taxon>Sapindales</taxon>
        <taxon>Sapindaceae</taxon>
        <taxon>Xanthoceroideae</taxon>
        <taxon>Xanthoceras</taxon>
    </lineage>
</organism>
<keyword evidence="6" id="KW-0539">Nucleus</keyword>
<comment type="caution">
    <text evidence="9">The sequence shown here is derived from an EMBL/GenBank/DDBJ whole genome shotgun (WGS) entry which is preliminary data.</text>
</comment>
<comment type="subcellular location">
    <subcellularLocation>
        <location evidence="2">Cytoplasm</location>
    </subcellularLocation>
    <subcellularLocation>
        <location evidence="1">Nucleus</location>
    </subcellularLocation>
</comment>
<keyword evidence="10" id="KW-1185">Reference proteome</keyword>
<proteinExistence type="predicted"/>
<evidence type="ECO:0000256" key="1">
    <source>
        <dbReference type="ARBA" id="ARBA00004123"/>
    </source>
</evidence>
<feature type="region of interest" description="Disordered" evidence="7">
    <location>
        <begin position="939"/>
        <end position="1019"/>
    </location>
</feature>
<dbReference type="Pfam" id="PF08506">
    <property type="entry name" value="Cse1"/>
    <property type="match status" value="1"/>
</dbReference>
<keyword evidence="5" id="KW-0653">Protein transport</keyword>